<comment type="caution">
    <text evidence="1">The sequence shown here is derived from an EMBL/GenBank/DDBJ whole genome shotgun (WGS) entry which is preliminary data.</text>
</comment>
<accession>A0A158D5J5</accession>
<sequence>MTEVFDGGRKTGTWSVSSYDAFALLSAIVGMYDRQLQKASLGALTTATERLERFKAGEAYQSLQKRRA</sequence>
<reference evidence="1" key="1">
    <citation type="submission" date="2016-01" db="EMBL/GenBank/DDBJ databases">
        <authorList>
            <person name="Peeters C."/>
        </authorList>
    </citation>
    <scope>NUCLEOTIDE SEQUENCE [LARGE SCALE GENOMIC DNA]</scope>
    <source>
        <strain evidence="1">LMG 29325</strain>
    </source>
</reference>
<evidence type="ECO:0000313" key="2">
    <source>
        <dbReference type="Proteomes" id="UP000054596"/>
    </source>
</evidence>
<dbReference type="Proteomes" id="UP000054596">
    <property type="component" value="Unassembled WGS sequence"/>
</dbReference>
<dbReference type="AlphaFoldDB" id="A0A158D5J5"/>
<protein>
    <submittedName>
        <fullName evidence="1">Uncharacterized protein</fullName>
    </submittedName>
</protein>
<organism evidence="1 2">
    <name type="scientific">Caballeronia glebae</name>
    <dbReference type="NCBI Taxonomy" id="1777143"/>
    <lineage>
        <taxon>Bacteria</taxon>
        <taxon>Pseudomonadati</taxon>
        <taxon>Pseudomonadota</taxon>
        <taxon>Betaproteobacteria</taxon>
        <taxon>Burkholderiales</taxon>
        <taxon>Burkholderiaceae</taxon>
        <taxon>Caballeronia</taxon>
    </lineage>
</organism>
<evidence type="ECO:0000313" key="1">
    <source>
        <dbReference type="EMBL" id="SAK89486.1"/>
    </source>
</evidence>
<dbReference type="EMBL" id="FCOJ02000069">
    <property type="protein sequence ID" value="SAK89486.1"/>
    <property type="molecule type" value="Genomic_DNA"/>
</dbReference>
<name>A0A158D5J5_9BURK</name>
<proteinExistence type="predicted"/>
<keyword evidence="2" id="KW-1185">Reference proteome</keyword>
<gene>
    <name evidence="1" type="ORF">AWB82_06272</name>
</gene>